<dbReference type="PANTHER" id="PTHR43214:SF24">
    <property type="entry name" value="TRANSCRIPTIONAL REGULATORY PROTEIN NARL-RELATED"/>
    <property type="match status" value="1"/>
</dbReference>
<dbReference type="InterPro" id="IPR016032">
    <property type="entry name" value="Sig_transdc_resp-reg_C-effctor"/>
</dbReference>
<keyword evidence="1 5" id="KW-0597">Phosphoprotein</keyword>
<dbReference type="Proteomes" id="UP001551482">
    <property type="component" value="Unassembled WGS sequence"/>
</dbReference>
<reference evidence="8 9" key="1">
    <citation type="submission" date="2024-06" db="EMBL/GenBank/DDBJ databases">
        <title>The Natural Products Discovery Center: Release of the First 8490 Sequenced Strains for Exploring Actinobacteria Biosynthetic Diversity.</title>
        <authorList>
            <person name="Kalkreuter E."/>
            <person name="Kautsar S.A."/>
            <person name="Yang D."/>
            <person name="Bader C.D."/>
            <person name="Teijaro C.N."/>
            <person name="Fluegel L."/>
            <person name="Davis C.M."/>
            <person name="Simpson J.R."/>
            <person name="Lauterbach L."/>
            <person name="Steele A.D."/>
            <person name="Gui C."/>
            <person name="Meng S."/>
            <person name="Li G."/>
            <person name="Viehrig K."/>
            <person name="Ye F."/>
            <person name="Su P."/>
            <person name="Kiefer A.F."/>
            <person name="Nichols A."/>
            <person name="Cepeda A.J."/>
            <person name="Yan W."/>
            <person name="Fan B."/>
            <person name="Jiang Y."/>
            <person name="Adhikari A."/>
            <person name="Zheng C.-J."/>
            <person name="Schuster L."/>
            <person name="Cowan T.M."/>
            <person name="Smanski M.J."/>
            <person name="Chevrette M.G."/>
            <person name="De Carvalho L.P.S."/>
            <person name="Shen B."/>
        </authorList>
    </citation>
    <scope>NUCLEOTIDE SEQUENCE [LARGE SCALE GENOMIC DNA]</scope>
    <source>
        <strain evidence="8 9">NPDC048946</strain>
    </source>
</reference>
<dbReference type="InterPro" id="IPR039420">
    <property type="entry name" value="WalR-like"/>
</dbReference>
<keyword evidence="3" id="KW-0238">DNA-binding</keyword>
<dbReference type="Pfam" id="PF00196">
    <property type="entry name" value="GerE"/>
    <property type="match status" value="1"/>
</dbReference>
<dbReference type="InterPro" id="IPR001789">
    <property type="entry name" value="Sig_transdc_resp-reg_receiver"/>
</dbReference>
<dbReference type="InterPro" id="IPR058245">
    <property type="entry name" value="NreC/VraR/RcsB-like_REC"/>
</dbReference>
<name>A0ABV3DD81_9ACTN</name>
<dbReference type="PROSITE" id="PS50043">
    <property type="entry name" value="HTH_LUXR_2"/>
    <property type="match status" value="1"/>
</dbReference>
<dbReference type="CDD" id="cd06170">
    <property type="entry name" value="LuxR_C_like"/>
    <property type="match status" value="1"/>
</dbReference>
<dbReference type="RefSeq" id="WP_358351641.1">
    <property type="nucleotide sequence ID" value="NZ_JBEZFP010000017.1"/>
</dbReference>
<dbReference type="CDD" id="cd17535">
    <property type="entry name" value="REC_NarL-like"/>
    <property type="match status" value="1"/>
</dbReference>
<dbReference type="Gene3D" id="3.40.50.2300">
    <property type="match status" value="1"/>
</dbReference>
<dbReference type="InterPro" id="IPR011006">
    <property type="entry name" value="CheY-like_superfamily"/>
</dbReference>
<evidence type="ECO:0000259" key="7">
    <source>
        <dbReference type="PROSITE" id="PS50110"/>
    </source>
</evidence>
<dbReference type="PROSITE" id="PS50110">
    <property type="entry name" value="RESPONSE_REGULATORY"/>
    <property type="match status" value="1"/>
</dbReference>
<dbReference type="EMBL" id="JBEZFP010000017">
    <property type="protein sequence ID" value="MEU8133703.1"/>
    <property type="molecule type" value="Genomic_DNA"/>
</dbReference>
<gene>
    <name evidence="8" type="ORF">AB0C36_09365</name>
</gene>
<dbReference type="PANTHER" id="PTHR43214">
    <property type="entry name" value="TWO-COMPONENT RESPONSE REGULATOR"/>
    <property type="match status" value="1"/>
</dbReference>
<evidence type="ECO:0000313" key="8">
    <source>
        <dbReference type="EMBL" id="MEU8133703.1"/>
    </source>
</evidence>
<dbReference type="SMART" id="SM00421">
    <property type="entry name" value="HTH_LUXR"/>
    <property type="match status" value="1"/>
</dbReference>
<proteinExistence type="predicted"/>
<dbReference type="SMART" id="SM00448">
    <property type="entry name" value="REC"/>
    <property type="match status" value="1"/>
</dbReference>
<evidence type="ECO:0000313" key="9">
    <source>
        <dbReference type="Proteomes" id="UP001551482"/>
    </source>
</evidence>
<feature type="domain" description="Response regulatory" evidence="7">
    <location>
        <begin position="8"/>
        <end position="129"/>
    </location>
</feature>
<feature type="modified residue" description="4-aspartylphosphate" evidence="5">
    <location>
        <position position="58"/>
    </location>
</feature>
<dbReference type="Pfam" id="PF00072">
    <property type="entry name" value="Response_reg"/>
    <property type="match status" value="1"/>
</dbReference>
<protein>
    <submittedName>
        <fullName evidence="8">Response regulator transcription factor</fullName>
    </submittedName>
</protein>
<evidence type="ECO:0000256" key="5">
    <source>
        <dbReference type="PROSITE-ProRule" id="PRU00169"/>
    </source>
</evidence>
<feature type="domain" description="HTH luxR-type" evidence="6">
    <location>
        <begin position="157"/>
        <end position="222"/>
    </location>
</feature>
<sequence length="240" mass="25218">MSAAAALRVVVADDQALVRSGFRMILAADGIDVVAEAAGGDEACAAVRRTRPDVVLMDIRMPGLDGLEATRRIMADPSPALDGRPCRIIILTTFDLDHYVYEALNAGASGFLLKDVTPEQLVAAVRLVSAGDALLAPTITRRLVERFARPAPAERAPGGDLSVLTPREMEVLRLLARGMSNAELAAALTLSVETVKTHVTRILTKLHLRDRVQAVVLAYETALVTPGAPGGAGAIEAPGG</sequence>
<keyword evidence="9" id="KW-1185">Reference proteome</keyword>
<evidence type="ECO:0000256" key="1">
    <source>
        <dbReference type="ARBA" id="ARBA00022553"/>
    </source>
</evidence>
<evidence type="ECO:0000259" key="6">
    <source>
        <dbReference type="PROSITE" id="PS50043"/>
    </source>
</evidence>
<keyword evidence="2" id="KW-0805">Transcription regulation</keyword>
<evidence type="ECO:0000256" key="2">
    <source>
        <dbReference type="ARBA" id="ARBA00023015"/>
    </source>
</evidence>
<evidence type="ECO:0000256" key="3">
    <source>
        <dbReference type="ARBA" id="ARBA00023125"/>
    </source>
</evidence>
<dbReference type="InterPro" id="IPR000792">
    <property type="entry name" value="Tscrpt_reg_LuxR_C"/>
</dbReference>
<dbReference type="SUPFAM" id="SSF52172">
    <property type="entry name" value="CheY-like"/>
    <property type="match status" value="1"/>
</dbReference>
<accession>A0ABV3DD81</accession>
<keyword evidence="4" id="KW-0804">Transcription</keyword>
<dbReference type="SUPFAM" id="SSF46894">
    <property type="entry name" value="C-terminal effector domain of the bipartite response regulators"/>
    <property type="match status" value="1"/>
</dbReference>
<comment type="caution">
    <text evidence="8">The sequence shown here is derived from an EMBL/GenBank/DDBJ whole genome shotgun (WGS) entry which is preliminary data.</text>
</comment>
<evidence type="ECO:0000256" key="4">
    <source>
        <dbReference type="ARBA" id="ARBA00023163"/>
    </source>
</evidence>
<dbReference type="PRINTS" id="PR00038">
    <property type="entry name" value="HTHLUXR"/>
</dbReference>
<organism evidence="8 9">
    <name type="scientific">Streptodolium elevatio</name>
    <dbReference type="NCBI Taxonomy" id="3157996"/>
    <lineage>
        <taxon>Bacteria</taxon>
        <taxon>Bacillati</taxon>
        <taxon>Actinomycetota</taxon>
        <taxon>Actinomycetes</taxon>
        <taxon>Kitasatosporales</taxon>
        <taxon>Streptomycetaceae</taxon>
        <taxon>Streptodolium</taxon>
    </lineage>
</organism>